<evidence type="ECO:0000259" key="8">
    <source>
        <dbReference type="PROSITE" id="PS50928"/>
    </source>
</evidence>
<comment type="similarity">
    <text evidence="7">Belongs to the binding-protein-dependent transport system permease family.</text>
</comment>
<organism evidence="9 10">
    <name type="scientific">Paenibacillus taihuensis</name>
    <dbReference type="NCBI Taxonomy" id="1156355"/>
    <lineage>
        <taxon>Bacteria</taxon>
        <taxon>Bacillati</taxon>
        <taxon>Bacillota</taxon>
        <taxon>Bacilli</taxon>
        <taxon>Bacillales</taxon>
        <taxon>Paenibacillaceae</taxon>
        <taxon>Paenibacillus</taxon>
    </lineage>
</organism>
<keyword evidence="3" id="KW-1003">Cell membrane</keyword>
<name>A0A3D9QUY9_9BACL</name>
<comment type="subcellular location">
    <subcellularLocation>
        <location evidence="1 7">Cell membrane</location>
        <topology evidence="1 7">Multi-pass membrane protein</topology>
    </subcellularLocation>
</comment>
<evidence type="ECO:0000256" key="3">
    <source>
        <dbReference type="ARBA" id="ARBA00022475"/>
    </source>
</evidence>
<dbReference type="PROSITE" id="PS50928">
    <property type="entry name" value="ABC_TM1"/>
    <property type="match status" value="1"/>
</dbReference>
<evidence type="ECO:0000256" key="6">
    <source>
        <dbReference type="ARBA" id="ARBA00023136"/>
    </source>
</evidence>
<dbReference type="GO" id="GO:0005886">
    <property type="term" value="C:plasma membrane"/>
    <property type="evidence" value="ECO:0007669"/>
    <property type="project" value="UniProtKB-SubCell"/>
</dbReference>
<evidence type="ECO:0000313" key="10">
    <source>
        <dbReference type="Proteomes" id="UP000256304"/>
    </source>
</evidence>
<proteinExistence type="inferred from homology"/>
<evidence type="ECO:0000256" key="7">
    <source>
        <dbReference type="RuleBase" id="RU363032"/>
    </source>
</evidence>
<dbReference type="AlphaFoldDB" id="A0A3D9QUY9"/>
<dbReference type="GO" id="GO:0055085">
    <property type="term" value="P:transmembrane transport"/>
    <property type="evidence" value="ECO:0007669"/>
    <property type="project" value="InterPro"/>
</dbReference>
<evidence type="ECO:0000256" key="2">
    <source>
        <dbReference type="ARBA" id="ARBA00022448"/>
    </source>
</evidence>
<evidence type="ECO:0000256" key="1">
    <source>
        <dbReference type="ARBA" id="ARBA00004651"/>
    </source>
</evidence>
<dbReference type="OrthoDB" id="187395at2"/>
<dbReference type="CDD" id="cd06261">
    <property type="entry name" value="TM_PBP2"/>
    <property type="match status" value="1"/>
</dbReference>
<evidence type="ECO:0000256" key="5">
    <source>
        <dbReference type="ARBA" id="ARBA00022989"/>
    </source>
</evidence>
<keyword evidence="5 7" id="KW-1133">Transmembrane helix</keyword>
<accession>A0A3D9QUY9</accession>
<dbReference type="InterPro" id="IPR000515">
    <property type="entry name" value="MetI-like"/>
</dbReference>
<feature type="transmembrane region" description="Helical" evidence="7">
    <location>
        <begin position="12"/>
        <end position="34"/>
    </location>
</feature>
<feature type="transmembrane region" description="Helical" evidence="7">
    <location>
        <begin position="246"/>
        <end position="267"/>
    </location>
</feature>
<dbReference type="PANTHER" id="PTHR43744">
    <property type="entry name" value="ABC TRANSPORTER PERMEASE PROTEIN MG189-RELATED-RELATED"/>
    <property type="match status" value="1"/>
</dbReference>
<feature type="domain" description="ABC transmembrane type-1" evidence="8">
    <location>
        <begin position="74"/>
        <end position="267"/>
    </location>
</feature>
<feature type="transmembrane region" description="Helical" evidence="7">
    <location>
        <begin position="143"/>
        <end position="165"/>
    </location>
</feature>
<feature type="transmembrane region" description="Helical" evidence="7">
    <location>
        <begin position="111"/>
        <end position="131"/>
    </location>
</feature>
<keyword evidence="10" id="KW-1185">Reference proteome</keyword>
<comment type="caution">
    <text evidence="9">The sequence shown here is derived from an EMBL/GenBank/DDBJ whole genome shotgun (WGS) entry which is preliminary data.</text>
</comment>
<protein>
    <submittedName>
        <fullName evidence="9">N-acetylglucosamine transport system permease protein</fullName>
    </submittedName>
</protein>
<dbReference type="Gene3D" id="1.10.3720.10">
    <property type="entry name" value="MetI-like"/>
    <property type="match status" value="1"/>
</dbReference>
<keyword evidence="4 7" id="KW-0812">Transmembrane</keyword>
<feature type="transmembrane region" description="Helical" evidence="7">
    <location>
        <begin position="73"/>
        <end position="99"/>
    </location>
</feature>
<dbReference type="InterPro" id="IPR035906">
    <property type="entry name" value="MetI-like_sf"/>
</dbReference>
<dbReference type="Proteomes" id="UP000256304">
    <property type="component" value="Unassembled WGS sequence"/>
</dbReference>
<reference evidence="9 10" key="1">
    <citation type="submission" date="2018-08" db="EMBL/GenBank/DDBJ databases">
        <title>Genomic Encyclopedia of Type Strains, Phase III (KMG-III): the genomes of soil and plant-associated and newly described type strains.</title>
        <authorList>
            <person name="Whitman W."/>
        </authorList>
    </citation>
    <scope>NUCLEOTIDE SEQUENCE [LARGE SCALE GENOMIC DNA]</scope>
    <source>
        <strain evidence="9 10">CGMCC 1.10966</strain>
    </source>
</reference>
<dbReference type="Pfam" id="PF00528">
    <property type="entry name" value="BPD_transp_1"/>
    <property type="match status" value="1"/>
</dbReference>
<gene>
    <name evidence="9" type="ORF">A8990_13949</name>
</gene>
<evidence type="ECO:0000256" key="4">
    <source>
        <dbReference type="ARBA" id="ARBA00022692"/>
    </source>
</evidence>
<evidence type="ECO:0000313" key="9">
    <source>
        <dbReference type="EMBL" id="REE68060.1"/>
    </source>
</evidence>
<dbReference type="EMBL" id="QTTN01000039">
    <property type="protein sequence ID" value="REE68060.1"/>
    <property type="molecule type" value="Genomic_DNA"/>
</dbReference>
<dbReference type="PANTHER" id="PTHR43744:SF8">
    <property type="entry name" value="SN-GLYCEROL-3-PHOSPHATE TRANSPORT SYSTEM PERMEASE PROTEIN UGPE"/>
    <property type="match status" value="1"/>
</dbReference>
<dbReference type="RefSeq" id="WP_116191728.1">
    <property type="nucleotide sequence ID" value="NZ_QTTN01000039.1"/>
</dbReference>
<keyword evidence="6 7" id="KW-0472">Membrane</keyword>
<dbReference type="SUPFAM" id="SSF161098">
    <property type="entry name" value="MetI-like"/>
    <property type="match status" value="1"/>
</dbReference>
<keyword evidence="2 7" id="KW-0813">Transport</keyword>
<sequence>MNVGIRNPVAKGFFYLLLLIWAVSVIYPLIWTLLDSLKDNEQFFIHAPWSLPDFPLLWSNFSYVWSKYNFNTYFVNSLVVTVGSTLLGLILSAMTAYVLARYKFRGSNFLYLLYIASMMIPFILALIPLFFLMNSMHLINTKLGLILVYSSSLLAFGIFVLVGFFKSLPKELEESATIDGASHFGTFFRIMLPLSQPGLITVAIINVLNIWNEYVVGTIIVNDPTQYTLPIEIAVMQQEMQYRTEWGPLFAALLVTIVPVLIMYILFQRKIASGITAGAVK</sequence>